<sequence length="190" mass="20866">MGRWEPNARERLELAALELFRERGYDGTTVAEIAERAGLTKRSFFRHFADKRELLFSGQEQLTRLIAEAIAAAPTSATPLEAITAALTALDSIFDDERRVLARERQAIIAANVELRERELLKGTVLTTAMAAALRERGDPEPVANLAAEFGGLALHLAFTRWIEPKAGEAYAKLAHQAVDELRATAAELG</sequence>
<evidence type="ECO:0000313" key="7">
    <source>
        <dbReference type="Proteomes" id="UP000198582"/>
    </source>
</evidence>
<dbReference type="InterPro" id="IPR023772">
    <property type="entry name" value="DNA-bd_HTH_TetR-type_CS"/>
</dbReference>
<evidence type="ECO:0000259" key="5">
    <source>
        <dbReference type="PROSITE" id="PS50977"/>
    </source>
</evidence>
<dbReference type="Gene3D" id="1.10.357.10">
    <property type="entry name" value="Tetracycline Repressor, domain 2"/>
    <property type="match status" value="1"/>
</dbReference>
<dbReference type="PANTHER" id="PTHR30055:SF238">
    <property type="entry name" value="MYCOFACTOCIN BIOSYNTHESIS TRANSCRIPTIONAL REGULATOR MFTR-RELATED"/>
    <property type="match status" value="1"/>
</dbReference>
<dbReference type="GO" id="GO:0003700">
    <property type="term" value="F:DNA-binding transcription factor activity"/>
    <property type="evidence" value="ECO:0007669"/>
    <property type="project" value="TreeGrafter"/>
</dbReference>
<keyword evidence="2 4" id="KW-0238">DNA-binding</keyword>
<gene>
    <name evidence="6" type="ORF">SAMN04489732_105148</name>
</gene>
<keyword evidence="7" id="KW-1185">Reference proteome</keyword>
<dbReference type="InterPro" id="IPR009057">
    <property type="entry name" value="Homeodomain-like_sf"/>
</dbReference>
<dbReference type="SUPFAM" id="SSF46689">
    <property type="entry name" value="Homeodomain-like"/>
    <property type="match status" value="1"/>
</dbReference>
<proteinExistence type="predicted"/>
<feature type="DNA-binding region" description="H-T-H motif" evidence="4">
    <location>
        <begin position="29"/>
        <end position="48"/>
    </location>
</feature>
<evidence type="ECO:0000256" key="2">
    <source>
        <dbReference type="ARBA" id="ARBA00023125"/>
    </source>
</evidence>
<evidence type="ECO:0000256" key="1">
    <source>
        <dbReference type="ARBA" id="ARBA00023015"/>
    </source>
</evidence>
<organism evidence="6 7">
    <name type="scientific">Amycolatopsis saalfeldensis</name>
    <dbReference type="NCBI Taxonomy" id="394193"/>
    <lineage>
        <taxon>Bacteria</taxon>
        <taxon>Bacillati</taxon>
        <taxon>Actinomycetota</taxon>
        <taxon>Actinomycetes</taxon>
        <taxon>Pseudonocardiales</taxon>
        <taxon>Pseudonocardiaceae</taxon>
        <taxon>Amycolatopsis</taxon>
    </lineage>
</organism>
<dbReference type="InterPro" id="IPR001647">
    <property type="entry name" value="HTH_TetR"/>
</dbReference>
<dbReference type="RefSeq" id="WP_091617246.1">
    <property type="nucleotide sequence ID" value="NZ_FOEF01000005.1"/>
</dbReference>
<name>A0A1H8WFN1_9PSEU</name>
<dbReference type="OrthoDB" id="4746440at2"/>
<reference evidence="7" key="1">
    <citation type="submission" date="2016-10" db="EMBL/GenBank/DDBJ databases">
        <authorList>
            <person name="Varghese N."/>
            <person name="Submissions S."/>
        </authorList>
    </citation>
    <scope>NUCLEOTIDE SEQUENCE [LARGE SCALE GENOMIC DNA]</scope>
    <source>
        <strain evidence="7">DSM 44993</strain>
    </source>
</reference>
<dbReference type="EMBL" id="FOEF01000005">
    <property type="protein sequence ID" value="SEP26436.1"/>
    <property type="molecule type" value="Genomic_DNA"/>
</dbReference>
<dbReference type="PROSITE" id="PS50977">
    <property type="entry name" value="HTH_TETR_2"/>
    <property type="match status" value="1"/>
</dbReference>
<dbReference type="PANTHER" id="PTHR30055">
    <property type="entry name" value="HTH-TYPE TRANSCRIPTIONAL REGULATOR RUTR"/>
    <property type="match status" value="1"/>
</dbReference>
<dbReference type="STRING" id="394193.SAMN04489732_105148"/>
<dbReference type="Pfam" id="PF00440">
    <property type="entry name" value="TetR_N"/>
    <property type="match status" value="1"/>
</dbReference>
<dbReference type="PROSITE" id="PS01081">
    <property type="entry name" value="HTH_TETR_1"/>
    <property type="match status" value="1"/>
</dbReference>
<dbReference type="InterPro" id="IPR050109">
    <property type="entry name" value="HTH-type_TetR-like_transc_reg"/>
</dbReference>
<keyword evidence="1" id="KW-0805">Transcription regulation</keyword>
<dbReference type="GO" id="GO:0000976">
    <property type="term" value="F:transcription cis-regulatory region binding"/>
    <property type="evidence" value="ECO:0007669"/>
    <property type="project" value="TreeGrafter"/>
</dbReference>
<feature type="domain" description="HTH tetR-type" evidence="5">
    <location>
        <begin position="6"/>
        <end position="66"/>
    </location>
</feature>
<evidence type="ECO:0000256" key="4">
    <source>
        <dbReference type="PROSITE-ProRule" id="PRU00335"/>
    </source>
</evidence>
<evidence type="ECO:0000256" key="3">
    <source>
        <dbReference type="ARBA" id="ARBA00023163"/>
    </source>
</evidence>
<accession>A0A1H8WFN1</accession>
<protein>
    <submittedName>
        <fullName evidence="6">DNA-binding transcriptional regulator, AcrR family</fullName>
    </submittedName>
</protein>
<dbReference type="PRINTS" id="PR00455">
    <property type="entry name" value="HTHTETR"/>
</dbReference>
<evidence type="ECO:0000313" key="6">
    <source>
        <dbReference type="EMBL" id="SEP26436.1"/>
    </source>
</evidence>
<keyword evidence="3" id="KW-0804">Transcription</keyword>
<dbReference type="AlphaFoldDB" id="A0A1H8WFN1"/>
<dbReference type="Proteomes" id="UP000198582">
    <property type="component" value="Unassembled WGS sequence"/>
</dbReference>